<organism evidence="1 2">
    <name type="scientific">Brevibacterium gallinarum</name>
    <dbReference type="NCBI Taxonomy" id="2762220"/>
    <lineage>
        <taxon>Bacteria</taxon>
        <taxon>Bacillati</taxon>
        <taxon>Actinomycetota</taxon>
        <taxon>Actinomycetes</taxon>
        <taxon>Micrococcales</taxon>
        <taxon>Brevibacteriaceae</taxon>
        <taxon>Brevibacterium</taxon>
    </lineage>
</organism>
<dbReference type="EMBL" id="JACSPY010000006">
    <property type="protein sequence ID" value="MBD8020691.1"/>
    <property type="molecule type" value="Genomic_DNA"/>
</dbReference>
<dbReference type="InterPro" id="IPR036444">
    <property type="entry name" value="PLipase_A2_dom_sf"/>
</dbReference>
<dbReference type="RefSeq" id="WP_191726144.1">
    <property type="nucleotide sequence ID" value="NZ_JACSPY010000006.1"/>
</dbReference>
<protein>
    <recommendedName>
        <fullName evidence="3">Phospholipase A2</fullName>
    </recommendedName>
</protein>
<evidence type="ECO:0000313" key="2">
    <source>
        <dbReference type="Proteomes" id="UP000651517"/>
    </source>
</evidence>
<sequence length="165" mass="18313">MIAAMLSGIGIAVPAQAQIPVVEVGSATVDESDLSEAEALILLQKALREQGYEGDVTEEALRRESETAGIDSAKVNGCSTPKVTKRLTKKWDRVFRPACNKHDVCYSKNSRTPRKTCDWRFREDMYKICKGRSKDGNACRRAASTYYYAVRAFGKNYYKGKGSNA</sequence>
<evidence type="ECO:0008006" key="3">
    <source>
        <dbReference type="Google" id="ProtNLM"/>
    </source>
</evidence>
<reference evidence="1 2" key="1">
    <citation type="submission" date="2020-08" db="EMBL/GenBank/DDBJ databases">
        <title>A Genomic Blueprint of the Chicken Gut Microbiome.</title>
        <authorList>
            <person name="Gilroy R."/>
            <person name="Ravi A."/>
            <person name="Getino M."/>
            <person name="Pursley I."/>
            <person name="Horton D.L."/>
            <person name="Alikhan N.-F."/>
            <person name="Baker D."/>
            <person name="Gharbi K."/>
            <person name="Hall N."/>
            <person name="Watson M."/>
            <person name="Adriaenssens E.M."/>
            <person name="Foster-Nyarko E."/>
            <person name="Jarju S."/>
            <person name="Secka A."/>
            <person name="Antonio M."/>
            <person name="Oren A."/>
            <person name="Chaudhuri R."/>
            <person name="La Ragione R.M."/>
            <person name="Hildebrand F."/>
            <person name="Pallen M.J."/>
        </authorList>
    </citation>
    <scope>NUCLEOTIDE SEQUENCE [LARGE SCALE GENOMIC DNA]</scope>
    <source>
        <strain evidence="1 2">Re57</strain>
    </source>
</reference>
<dbReference type="PANTHER" id="PTHR37687">
    <property type="entry name" value="AGAP006772-PA"/>
    <property type="match status" value="1"/>
</dbReference>
<keyword evidence="2" id="KW-1185">Reference proteome</keyword>
<comment type="caution">
    <text evidence="1">The sequence shown here is derived from an EMBL/GenBank/DDBJ whole genome shotgun (WGS) entry which is preliminary data.</text>
</comment>
<dbReference type="SUPFAM" id="SSF48619">
    <property type="entry name" value="Phospholipase A2, PLA2"/>
    <property type="match status" value="1"/>
</dbReference>
<dbReference type="Pfam" id="PF09056">
    <property type="entry name" value="Phospholip_A2_3"/>
    <property type="match status" value="1"/>
</dbReference>
<dbReference type="PANTHER" id="PTHR37687:SF1">
    <property type="entry name" value="AGAP006772-PA"/>
    <property type="match status" value="1"/>
</dbReference>
<evidence type="ECO:0000313" key="1">
    <source>
        <dbReference type="EMBL" id="MBD8020691.1"/>
    </source>
</evidence>
<dbReference type="InterPro" id="IPR015141">
    <property type="entry name" value="PLipase_A2_prok/fun"/>
</dbReference>
<gene>
    <name evidence="1" type="ORF">H9634_07845</name>
</gene>
<dbReference type="InterPro" id="IPR038875">
    <property type="entry name" value="PLA2_conodipine-like"/>
</dbReference>
<proteinExistence type="predicted"/>
<dbReference type="Gene3D" id="1.20.90.10">
    <property type="entry name" value="Phospholipase A2 domain"/>
    <property type="match status" value="1"/>
</dbReference>
<accession>A0ABR8WVN1</accession>
<dbReference type="Proteomes" id="UP000651517">
    <property type="component" value="Unassembled WGS sequence"/>
</dbReference>
<name>A0ABR8WVN1_9MICO</name>